<name>A0A1Y2I6N2_9FUNG</name>
<organism evidence="3 4">
    <name type="scientific">Catenaria anguillulae PL171</name>
    <dbReference type="NCBI Taxonomy" id="765915"/>
    <lineage>
        <taxon>Eukaryota</taxon>
        <taxon>Fungi</taxon>
        <taxon>Fungi incertae sedis</taxon>
        <taxon>Blastocladiomycota</taxon>
        <taxon>Blastocladiomycetes</taxon>
        <taxon>Blastocladiales</taxon>
        <taxon>Catenariaceae</taxon>
        <taxon>Catenaria</taxon>
    </lineage>
</organism>
<comment type="caution">
    <text evidence="3">The sequence shown here is derived from an EMBL/GenBank/DDBJ whole genome shotgun (WGS) entry which is preliminary data.</text>
</comment>
<evidence type="ECO:0000256" key="1">
    <source>
        <dbReference type="SAM" id="Coils"/>
    </source>
</evidence>
<feature type="coiled-coil region" evidence="1">
    <location>
        <begin position="446"/>
        <end position="567"/>
    </location>
</feature>
<protein>
    <submittedName>
        <fullName evidence="3">Uncharacterized protein</fullName>
    </submittedName>
</protein>
<reference evidence="3 4" key="1">
    <citation type="submission" date="2016-07" db="EMBL/GenBank/DDBJ databases">
        <title>Pervasive Adenine N6-methylation of Active Genes in Fungi.</title>
        <authorList>
            <consortium name="DOE Joint Genome Institute"/>
            <person name="Mondo S.J."/>
            <person name="Dannebaum R.O."/>
            <person name="Kuo R.C."/>
            <person name="Labutti K."/>
            <person name="Haridas S."/>
            <person name="Kuo A."/>
            <person name="Salamov A."/>
            <person name="Ahrendt S.R."/>
            <person name="Lipzen A."/>
            <person name="Sullivan W."/>
            <person name="Andreopoulos W.B."/>
            <person name="Clum A."/>
            <person name="Lindquist E."/>
            <person name="Daum C."/>
            <person name="Ramamoorthy G.K."/>
            <person name="Gryganskyi A."/>
            <person name="Culley D."/>
            <person name="Magnuson J.K."/>
            <person name="James T.Y."/>
            <person name="O'Malley M.A."/>
            <person name="Stajich J.E."/>
            <person name="Spatafora J.W."/>
            <person name="Visel A."/>
            <person name="Grigoriev I.V."/>
        </authorList>
    </citation>
    <scope>NUCLEOTIDE SEQUENCE [LARGE SCALE GENOMIC DNA]</scope>
    <source>
        <strain evidence="3 4">PL171</strain>
    </source>
</reference>
<sequence length="719" mass="79026">MALVGGMLTPMTPIPEEDGSDHHMHMSSGDTGFYSSEDSAPAPRPLTATARPPSRDPSAAANHIARPAKRPRTASGTSPTTSSSSLDMAADIQESIARIAAENQQTKNELAAANHELGVLGHQLDQARAAAEAAARHRMQERDEWMREREQAAAEMQRIKKDAHTQVGELDQRVRELREKVQAGAAVEQELRDQVQAACATEQGLREQVRASVAVEQELRQEVQARVAVEQELRAQVEHAVNERHVKERAVQELTQRNADLVAESTAMLAEVNKVKAQVDLLAHVEEFIGPKVDTVLTATQSVDGKLSELEAAVHSGTNQTCELVDKVDCVHDCVRRLLTGVDGVVPAITDRLVQLERITTDLAPTIQADSAAAAGALGDQLRTVHADVLAVARSVTDQLAGEKAQCAQAQVDLITVQQEKAQLEVHLAELTGMVDSAGAQVETVRNEFQARIDELVRAREAADEQVQLARARADMAGFKAEKAEQEKASAMAGLAQLRALHAEEVSEFEAKVREREVRIKEVEGQLEVLQEQIKQMESDLAISQQLKEAFANITSLLTTLDQAKEALYTATAAESHNRLSEVEQRISHTLEQLGSAHSEETRRLQVFFGERDAGMDEIRRRDGVAFSSRSSRWKSGWPVYTTRWRMPLSRGFWTSASPKTWCLWTRIVLPRPRRRPRQVHGASLDESGPICCNVSSGPDSAAPAAHGLGCCWCCFRWR</sequence>
<feature type="compositionally biased region" description="Low complexity" evidence="2">
    <location>
        <begin position="45"/>
        <end position="61"/>
    </location>
</feature>
<keyword evidence="1" id="KW-0175">Coiled coil</keyword>
<feature type="compositionally biased region" description="Low complexity" evidence="2">
    <location>
        <begin position="73"/>
        <end position="85"/>
    </location>
</feature>
<evidence type="ECO:0000313" key="3">
    <source>
        <dbReference type="EMBL" id="ORZ41681.1"/>
    </source>
</evidence>
<evidence type="ECO:0000313" key="4">
    <source>
        <dbReference type="Proteomes" id="UP000193411"/>
    </source>
</evidence>
<dbReference type="Proteomes" id="UP000193411">
    <property type="component" value="Unassembled WGS sequence"/>
</dbReference>
<feature type="compositionally biased region" description="Basic and acidic residues" evidence="2">
    <location>
        <begin position="134"/>
        <end position="167"/>
    </location>
</feature>
<dbReference type="EMBL" id="MCFL01000001">
    <property type="protein sequence ID" value="ORZ41681.1"/>
    <property type="molecule type" value="Genomic_DNA"/>
</dbReference>
<proteinExistence type="predicted"/>
<gene>
    <name evidence="3" type="ORF">BCR44DRAFT_1011668</name>
</gene>
<accession>A0A1Y2I6N2</accession>
<keyword evidence="4" id="KW-1185">Reference proteome</keyword>
<feature type="region of interest" description="Disordered" evidence="2">
    <location>
        <begin position="130"/>
        <end position="167"/>
    </location>
</feature>
<feature type="region of interest" description="Disordered" evidence="2">
    <location>
        <begin position="1"/>
        <end position="87"/>
    </location>
</feature>
<evidence type="ECO:0000256" key="2">
    <source>
        <dbReference type="SAM" id="MobiDB-lite"/>
    </source>
</evidence>
<dbReference type="AlphaFoldDB" id="A0A1Y2I6N2"/>
<feature type="compositionally biased region" description="Polar residues" evidence="2">
    <location>
        <begin position="28"/>
        <end position="38"/>
    </location>
</feature>